<accession>A0A2N8R8Q1</accession>
<proteinExistence type="predicted"/>
<dbReference type="Proteomes" id="UP000236003">
    <property type="component" value="Unassembled WGS sequence"/>
</dbReference>
<organism evidence="2 3">
    <name type="scientific">Stutzerimonas stutzeri</name>
    <name type="common">Pseudomonas stutzeri</name>
    <dbReference type="NCBI Taxonomy" id="316"/>
    <lineage>
        <taxon>Bacteria</taxon>
        <taxon>Pseudomonadati</taxon>
        <taxon>Pseudomonadota</taxon>
        <taxon>Gammaproteobacteria</taxon>
        <taxon>Pseudomonadales</taxon>
        <taxon>Pseudomonadaceae</taxon>
        <taxon>Stutzerimonas</taxon>
    </lineage>
</organism>
<reference evidence="2 3" key="1">
    <citation type="submission" date="2018-01" db="EMBL/GenBank/DDBJ databases">
        <title>Denitrification phenotypes of diverse strains of Pseudomonas stutzeri.</title>
        <authorList>
            <person name="Milligan D.A."/>
            <person name="Bergaust L."/>
            <person name="Bakken L.R."/>
            <person name="Frostegard A."/>
        </authorList>
    </citation>
    <scope>NUCLEOTIDE SEQUENCE [LARGE SCALE GENOMIC DNA]</scope>
    <source>
        <strain evidence="2 3">CCUG 44592</strain>
    </source>
</reference>
<comment type="caution">
    <text evidence="2">The sequence shown here is derived from an EMBL/GenBank/DDBJ whole genome shotgun (WGS) entry which is preliminary data.</text>
</comment>
<dbReference type="PANTHER" id="PTHR12788">
    <property type="entry name" value="PROTEIN-TYROSINE SULFOTRANSFERASE 2"/>
    <property type="match status" value="1"/>
</dbReference>
<gene>
    <name evidence="2" type="ORF">CXK99_21600</name>
</gene>
<keyword evidence="1 2" id="KW-0808">Transferase</keyword>
<dbReference type="AlphaFoldDB" id="A0A2N8R8Q1"/>
<dbReference type="Gene3D" id="3.40.50.300">
    <property type="entry name" value="P-loop containing nucleotide triphosphate hydrolases"/>
    <property type="match status" value="1"/>
</dbReference>
<dbReference type="EMBL" id="POUM01000047">
    <property type="protein sequence ID" value="PNF57459.1"/>
    <property type="molecule type" value="Genomic_DNA"/>
</dbReference>
<dbReference type="InterPro" id="IPR026634">
    <property type="entry name" value="TPST-like"/>
</dbReference>
<dbReference type="SUPFAM" id="SSF52540">
    <property type="entry name" value="P-loop containing nucleoside triphosphate hydrolases"/>
    <property type="match status" value="1"/>
</dbReference>
<dbReference type="InterPro" id="IPR027417">
    <property type="entry name" value="P-loop_NTPase"/>
</dbReference>
<sequence>PIGTGCSSDEPIFVIGMPRSGTTLVERIISSHPDVHAAGELQNFGIALKRASGSRTPQLLDMDTIERAREVDWQQLGEAYLASTRPDTSHKPRFIDKLPHNFLYVGAIANALPNAKIICLRRDPMDTCLSNFRQLFAATSPNHDYSY</sequence>
<protein>
    <submittedName>
        <fullName evidence="2">Sulfotransferase</fullName>
    </submittedName>
</protein>
<evidence type="ECO:0000313" key="3">
    <source>
        <dbReference type="Proteomes" id="UP000236003"/>
    </source>
</evidence>
<name>A0A2N8R8Q1_STUST</name>
<evidence type="ECO:0000313" key="2">
    <source>
        <dbReference type="EMBL" id="PNF57459.1"/>
    </source>
</evidence>
<dbReference type="Pfam" id="PF13469">
    <property type="entry name" value="Sulfotransfer_3"/>
    <property type="match status" value="1"/>
</dbReference>
<feature type="non-terminal residue" evidence="2">
    <location>
        <position position="147"/>
    </location>
</feature>
<dbReference type="RefSeq" id="WP_146029382.1">
    <property type="nucleotide sequence ID" value="NZ_POUM01000047.1"/>
</dbReference>
<feature type="non-terminal residue" evidence="2">
    <location>
        <position position="1"/>
    </location>
</feature>
<dbReference type="GO" id="GO:0008476">
    <property type="term" value="F:protein-tyrosine sulfotransferase activity"/>
    <property type="evidence" value="ECO:0007669"/>
    <property type="project" value="InterPro"/>
</dbReference>
<evidence type="ECO:0000256" key="1">
    <source>
        <dbReference type="ARBA" id="ARBA00022679"/>
    </source>
</evidence>
<dbReference type="PANTHER" id="PTHR12788:SF10">
    <property type="entry name" value="PROTEIN-TYROSINE SULFOTRANSFERASE"/>
    <property type="match status" value="1"/>
</dbReference>